<name>A0A0A8YAT0_ARUDO</name>
<dbReference type="EMBL" id="GBRH01275367">
    <property type="protein sequence ID" value="JAD22528.1"/>
    <property type="molecule type" value="Transcribed_RNA"/>
</dbReference>
<organism evidence="1">
    <name type="scientific">Arundo donax</name>
    <name type="common">Giant reed</name>
    <name type="synonym">Donax arundinaceus</name>
    <dbReference type="NCBI Taxonomy" id="35708"/>
    <lineage>
        <taxon>Eukaryota</taxon>
        <taxon>Viridiplantae</taxon>
        <taxon>Streptophyta</taxon>
        <taxon>Embryophyta</taxon>
        <taxon>Tracheophyta</taxon>
        <taxon>Spermatophyta</taxon>
        <taxon>Magnoliopsida</taxon>
        <taxon>Liliopsida</taxon>
        <taxon>Poales</taxon>
        <taxon>Poaceae</taxon>
        <taxon>PACMAD clade</taxon>
        <taxon>Arundinoideae</taxon>
        <taxon>Arundineae</taxon>
        <taxon>Arundo</taxon>
    </lineage>
</organism>
<reference evidence="1" key="2">
    <citation type="journal article" date="2015" name="Data Brief">
        <title>Shoot transcriptome of the giant reed, Arundo donax.</title>
        <authorList>
            <person name="Barrero R.A."/>
            <person name="Guerrero F.D."/>
            <person name="Moolhuijzen P."/>
            <person name="Goolsby J.A."/>
            <person name="Tidwell J."/>
            <person name="Bellgard S.E."/>
            <person name="Bellgard M.I."/>
        </authorList>
    </citation>
    <scope>NUCLEOTIDE SEQUENCE</scope>
    <source>
        <tissue evidence="1">Shoot tissue taken approximately 20 cm above the soil surface</tissue>
    </source>
</reference>
<reference evidence="1" key="1">
    <citation type="submission" date="2014-09" db="EMBL/GenBank/DDBJ databases">
        <authorList>
            <person name="Magalhaes I.L.F."/>
            <person name="Oliveira U."/>
            <person name="Santos F.R."/>
            <person name="Vidigal T.H.D.A."/>
            <person name="Brescovit A.D."/>
            <person name="Santos A.J."/>
        </authorList>
    </citation>
    <scope>NUCLEOTIDE SEQUENCE</scope>
    <source>
        <tissue evidence="1">Shoot tissue taken approximately 20 cm above the soil surface</tissue>
    </source>
</reference>
<evidence type="ECO:0000313" key="1">
    <source>
        <dbReference type="EMBL" id="JAD22528.1"/>
    </source>
</evidence>
<sequence length="15" mass="1531">MVAFILEVVVAVGPS</sequence>
<protein>
    <submittedName>
        <fullName evidence="1">Uncharacterized protein</fullName>
    </submittedName>
</protein>
<accession>A0A0A8YAT0</accession>
<proteinExistence type="predicted"/>